<dbReference type="Proteomes" id="UP000095283">
    <property type="component" value="Unplaced"/>
</dbReference>
<reference evidence="3" key="1">
    <citation type="submission" date="2016-11" db="UniProtKB">
        <authorList>
            <consortium name="WormBaseParasite"/>
        </authorList>
    </citation>
    <scope>IDENTIFICATION</scope>
</reference>
<evidence type="ECO:0000256" key="1">
    <source>
        <dbReference type="SAM" id="MobiDB-lite"/>
    </source>
</evidence>
<dbReference type="WBParaSite" id="Hba_12320">
    <property type="protein sequence ID" value="Hba_12320"/>
    <property type="gene ID" value="Hba_12320"/>
</dbReference>
<proteinExistence type="predicted"/>
<name>A0A1I7X402_HETBA</name>
<protein>
    <submittedName>
        <fullName evidence="3">Origin recognition complex subunit 1</fullName>
    </submittedName>
</protein>
<keyword evidence="2" id="KW-1185">Reference proteome</keyword>
<organism evidence="2 3">
    <name type="scientific">Heterorhabditis bacteriophora</name>
    <name type="common">Entomopathogenic nematode worm</name>
    <dbReference type="NCBI Taxonomy" id="37862"/>
    <lineage>
        <taxon>Eukaryota</taxon>
        <taxon>Metazoa</taxon>
        <taxon>Ecdysozoa</taxon>
        <taxon>Nematoda</taxon>
        <taxon>Chromadorea</taxon>
        <taxon>Rhabditida</taxon>
        <taxon>Rhabditina</taxon>
        <taxon>Rhabditomorpha</taxon>
        <taxon>Strongyloidea</taxon>
        <taxon>Heterorhabditidae</taxon>
        <taxon>Heterorhabditis</taxon>
    </lineage>
</organism>
<feature type="region of interest" description="Disordered" evidence="1">
    <location>
        <begin position="112"/>
        <end position="134"/>
    </location>
</feature>
<feature type="region of interest" description="Disordered" evidence="1">
    <location>
        <begin position="196"/>
        <end position="218"/>
    </location>
</feature>
<sequence>MYLICHIIRTKNYIHDQAELLSHAPRRIASNLMPIVIRERLGGVLGTPREGGCVRSEDEESGVFSSSAVDVLDYGNIYVHRNYRYRQLSSTSDNSPLIRIPDSPVIIRKQRKRKATKAFPSHSTPSPFQKKLRRGSIRKSKVLKRKKVGITDFEANVPPVKIARQYHASSEVSYVENGTDKNQEEAEEFKINVANDEGLDGRPWNGNGESEQGKIQRQKREYWDRLTLEAVNFHEQYKVSSPLQSEDSGGQLLNV</sequence>
<evidence type="ECO:0000313" key="2">
    <source>
        <dbReference type="Proteomes" id="UP000095283"/>
    </source>
</evidence>
<evidence type="ECO:0000313" key="3">
    <source>
        <dbReference type="WBParaSite" id="Hba_12320"/>
    </source>
</evidence>
<accession>A0A1I7X402</accession>
<dbReference type="AlphaFoldDB" id="A0A1I7X402"/>